<feature type="non-terminal residue" evidence="1">
    <location>
        <position position="1"/>
    </location>
</feature>
<protein>
    <submittedName>
        <fullName evidence="1">Uncharacterized protein</fullName>
    </submittedName>
</protein>
<name>X1EUJ2_9ZZZZ</name>
<proteinExistence type="predicted"/>
<organism evidence="1">
    <name type="scientific">marine sediment metagenome</name>
    <dbReference type="NCBI Taxonomy" id="412755"/>
    <lineage>
        <taxon>unclassified sequences</taxon>
        <taxon>metagenomes</taxon>
        <taxon>ecological metagenomes</taxon>
    </lineage>
</organism>
<comment type="caution">
    <text evidence="1">The sequence shown here is derived from an EMBL/GenBank/DDBJ whole genome shotgun (WGS) entry which is preliminary data.</text>
</comment>
<gene>
    <name evidence="1" type="ORF">S01H4_66155</name>
</gene>
<feature type="non-terminal residue" evidence="1">
    <location>
        <position position="84"/>
    </location>
</feature>
<evidence type="ECO:0000313" key="1">
    <source>
        <dbReference type="EMBL" id="GAH20849.1"/>
    </source>
</evidence>
<accession>X1EUJ2</accession>
<sequence>TWIRKFSFFINGKDSVIEGQWFSDEFKGQKTQSDYKILRKFNVERYTVHRTGEGAAVYFKILRGGLPNREINNLILSSDSGTEI</sequence>
<dbReference type="EMBL" id="BART01040809">
    <property type="protein sequence ID" value="GAH20849.1"/>
    <property type="molecule type" value="Genomic_DNA"/>
</dbReference>
<dbReference type="AlphaFoldDB" id="X1EUJ2"/>
<reference evidence="1" key="1">
    <citation type="journal article" date="2014" name="Front. Microbiol.">
        <title>High frequency of phylogenetically diverse reductive dehalogenase-homologous genes in deep subseafloor sedimentary metagenomes.</title>
        <authorList>
            <person name="Kawai M."/>
            <person name="Futagami T."/>
            <person name="Toyoda A."/>
            <person name="Takaki Y."/>
            <person name="Nishi S."/>
            <person name="Hori S."/>
            <person name="Arai W."/>
            <person name="Tsubouchi T."/>
            <person name="Morono Y."/>
            <person name="Uchiyama I."/>
            <person name="Ito T."/>
            <person name="Fujiyama A."/>
            <person name="Inagaki F."/>
            <person name="Takami H."/>
        </authorList>
    </citation>
    <scope>NUCLEOTIDE SEQUENCE</scope>
    <source>
        <strain evidence="1">Expedition CK06-06</strain>
    </source>
</reference>